<feature type="region of interest" description="Disordered" evidence="8">
    <location>
        <begin position="33"/>
        <end position="63"/>
    </location>
</feature>
<dbReference type="AlphaFoldDB" id="A0A1G9XZ76"/>
<dbReference type="OrthoDB" id="1633656at2"/>
<accession>A0A1G9XZ76</accession>
<dbReference type="EMBL" id="FNHQ01000020">
    <property type="protein sequence ID" value="SDN01786.1"/>
    <property type="molecule type" value="Genomic_DNA"/>
</dbReference>
<name>A0A1G9XZ76_9FIRM</name>
<dbReference type="PANTHER" id="PTHR37820">
    <property type="entry name" value="CELL DIVISION PROTEIN DIVIB"/>
    <property type="match status" value="1"/>
</dbReference>
<keyword evidence="4 9" id="KW-0812">Transmembrane</keyword>
<evidence type="ECO:0000313" key="11">
    <source>
        <dbReference type="EMBL" id="SDN01786.1"/>
    </source>
</evidence>
<keyword evidence="3 11" id="KW-0132">Cell division</keyword>
<dbReference type="Pfam" id="PF08478">
    <property type="entry name" value="POTRA_1"/>
    <property type="match status" value="1"/>
</dbReference>
<evidence type="ECO:0000256" key="1">
    <source>
        <dbReference type="ARBA" id="ARBA00004370"/>
    </source>
</evidence>
<dbReference type="GO" id="GO:0051301">
    <property type="term" value="P:cell division"/>
    <property type="evidence" value="ECO:0007669"/>
    <property type="project" value="UniProtKB-KW"/>
</dbReference>
<evidence type="ECO:0000259" key="10">
    <source>
        <dbReference type="PROSITE" id="PS51779"/>
    </source>
</evidence>
<reference evidence="11 12" key="1">
    <citation type="submission" date="2016-10" db="EMBL/GenBank/DDBJ databases">
        <authorList>
            <person name="de Groot N.N."/>
        </authorList>
    </citation>
    <scope>NUCLEOTIDE SEQUENCE [LARGE SCALE GENOMIC DNA]</scope>
    <source>
        <strain evidence="11 12">DSM 16981</strain>
    </source>
</reference>
<dbReference type="InterPro" id="IPR034746">
    <property type="entry name" value="POTRA"/>
</dbReference>
<dbReference type="InterPro" id="IPR013685">
    <property type="entry name" value="POTRA_FtsQ_type"/>
</dbReference>
<feature type="transmembrane region" description="Helical" evidence="9">
    <location>
        <begin position="87"/>
        <end position="105"/>
    </location>
</feature>
<evidence type="ECO:0000256" key="9">
    <source>
        <dbReference type="SAM" id="Phobius"/>
    </source>
</evidence>
<gene>
    <name evidence="11" type="ORF">SAMN05660299_01944</name>
</gene>
<organism evidence="11 12">
    <name type="scientific">Megasphaera paucivorans</name>
    <dbReference type="NCBI Taxonomy" id="349095"/>
    <lineage>
        <taxon>Bacteria</taxon>
        <taxon>Bacillati</taxon>
        <taxon>Bacillota</taxon>
        <taxon>Negativicutes</taxon>
        <taxon>Veillonellales</taxon>
        <taxon>Veillonellaceae</taxon>
        <taxon>Megasphaera</taxon>
    </lineage>
</organism>
<comment type="subcellular location">
    <subcellularLocation>
        <location evidence="1">Membrane</location>
    </subcellularLocation>
</comment>
<dbReference type="RefSeq" id="WP_091651204.1">
    <property type="nucleotide sequence ID" value="NZ_FNHQ01000020.1"/>
</dbReference>
<evidence type="ECO:0000256" key="4">
    <source>
        <dbReference type="ARBA" id="ARBA00022692"/>
    </source>
</evidence>
<proteinExistence type="predicted"/>
<evidence type="ECO:0000256" key="3">
    <source>
        <dbReference type="ARBA" id="ARBA00022618"/>
    </source>
</evidence>
<dbReference type="PANTHER" id="PTHR37820:SF1">
    <property type="entry name" value="CELL DIVISION PROTEIN FTSQ"/>
    <property type="match status" value="1"/>
</dbReference>
<dbReference type="GO" id="GO:0005886">
    <property type="term" value="C:plasma membrane"/>
    <property type="evidence" value="ECO:0007669"/>
    <property type="project" value="TreeGrafter"/>
</dbReference>
<evidence type="ECO:0000256" key="2">
    <source>
        <dbReference type="ARBA" id="ARBA00022475"/>
    </source>
</evidence>
<dbReference type="Gene3D" id="3.10.20.310">
    <property type="entry name" value="membrane protein fhac"/>
    <property type="match status" value="1"/>
</dbReference>
<evidence type="ECO:0000256" key="6">
    <source>
        <dbReference type="ARBA" id="ARBA00023136"/>
    </source>
</evidence>
<dbReference type="InterPro" id="IPR005548">
    <property type="entry name" value="Cell_div_FtsQ/DivIB_C"/>
</dbReference>
<sequence>MKNDEKDIFSIPILNTDDVQSHQDVSETLLPQDKFIPPEVPDDPLRKTVSDGAETEQPHKEQIEAKSVLHSGKYKKKRRTGDLQHRYRLFVILAVILVFLLWLLLRFSPVSFGRVIVDGNSTMSNEAVYRSCGIVGPVNVVQLSPDTMKDNLSNDLRVARVEVVREFPATIHVTIEERKPIAVMTTMYGFAYLDANGVVIQLGQRIKGISVPLFTGKKMDTLLLGDVIKNGSVRDSLTYLQNLSPEYLNQVAEVNVGNPDKITVYTSDSIPIYLGNGDHPEQRAHITEELLQEVKNNRLSVAYIDSDVQAPLVKSK</sequence>
<keyword evidence="5 9" id="KW-1133">Transmembrane helix</keyword>
<keyword evidence="2" id="KW-1003">Cell membrane</keyword>
<dbReference type="Proteomes" id="UP000199309">
    <property type="component" value="Unassembled WGS sequence"/>
</dbReference>
<evidence type="ECO:0000256" key="8">
    <source>
        <dbReference type="SAM" id="MobiDB-lite"/>
    </source>
</evidence>
<protein>
    <submittedName>
        <fullName evidence="11">Cell division protein FtsQ</fullName>
    </submittedName>
</protein>
<dbReference type="PROSITE" id="PS51779">
    <property type="entry name" value="POTRA"/>
    <property type="match status" value="1"/>
</dbReference>
<keyword evidence="6 9" id="KW-0472">Membrane</keyword>
<dbReference type="Pfam" id="PF03799">
    <property type="entry name" value="FtsQ_DivIB_C"/>
    <property type="match status" value="1"/>
</dbReference>
<keyword evidence="7" id="KW-0131">Cell cycle</keyword>
<evidence type="ECO:0000256" key="7">
    <source>
        <dbReference type="ARBA" id="ARBA00023306"/>
    </source>
</evidence>
<evidence type="ECO:0000256" key="5">
    <source>
        <dbReference type="ARBA" id="ARBA00022989"/>
    </source>
</evidence>
<keyword evidence="12" id="KW-1185">Reference proteome</keyword>
<evidence type="ECO:0000313" key="12">
    <source>
        <dbReference type="Proteomes" id="UP000199309"/>
    </source>
</evidence>
<dbReference type="STRING" id="349095.SAMN05660299_01944"/>
<feature type="domain" description="POTRA" evidence="10">
    <location>
        <begin position="110"/>
        <end position="178"/>
    </location>
</feature>
<dbReference type="InterPro" id="IPR050487">
    <property type="entry name" value="FtsQ_DivIB"/>
</dbReference>